<feature type="domain" description="Periplasmic binding protein" evidence="5">
    <location>
        <begin position="30"/>
        <end position="291"/>
    </location>
</feature>
<gene>
    <name evidence="6" type="primary">alsB_2</name>
    <name evidence="6" type="ORF">NCTC12872_01902</name>
</gene>
<evidence type="ECO:0000256" key="3">
    <source>
        <dbReference type="ARBA" id="ARBA00022729"/>
    </source>
</evidence>
<feature type="signal peptide" evidence="4">
    <location>
        <begin position="1"/>
        <end position="25"/>
    </location>
</feature>
<evidence type="ECO:0000313" key="7">
    <source>
        <dbReference type="Proteomes" id="UP000255417"/>
    </source>
</evidence>
<organism evidence="6 7">
    <name type="scientific">Phocoenobacter uteri</name>
    <dbReference type="NCBI Taxonomy" id="146806"/>
    <lineage>
        <taxon>Bacteria</taxon>
        <taxon>Pseudomonadati</taxon>
        <taxon>Pseudomonadota</taxon>
        <taxon>Gammaproteobacteria</taxon>
        <taxon>Pasteurellales</taxon>
        <taxon>Pasteurellaceae</taxon>
        <taxon>Phocoenobacter</taxon>
    </lineage>
</organism>
<evidence type="ECO:0000256" key="1">
    <source>
        <dbReference type="ARBA" id="ARBA00004196"/>
    </source>
</evidence>
<dbReference type="OrthoDB" id="250606at2"/>
<evidence type="ECO:0000256" key="2">
    <source>
        <dbReference type="ARBA" id="ARBA00007639"/>
    </source>
</evidence>
<dbReference type="GO" id="GO:0030313">
    <property type="term" value="C:cell envelope"/>
    <property type="evidence" value="ECO:0007669"/>
    <property type="project" value="UniProtKB-SubCell"/>
</dbReference>
<sequence length="318" mass="34024">MRKLTVISATILGLSTLFASQATFAKTNEIAVIVKSENSNFWQNVKKGALTAEKELGGKYTISFQGPPAETDVDKQVDMVTNAINRDVAGIVLAASDPNALIQPVKKAWEHRIPVVIIDSGINSDGKYYQSYLATDNYAAGKLAAEKLLAKLGDKKGKIGVMSYTPGSDSAIKRGGGFIDTVKKVQGLELLATKYSDSKMETALNQTTDVLESNPDIVAIFGANEPTAVGMGRAVKAKGYAGKIVAVGFDGNKALQDFVRDGTLDGIVVQSSFQMGKKGVNTISRILNKEKVEKFIDTGVVYVTKDNIDSEEAQGVLY</sequence>
<proteinExistence type="inferred from homology"/>
<evidence type="ECO:0000259" key="5">
    <source>
        <dbReference type="Pfam" id="PF13407"/>
    </source>
</evidence>
<dbReference type="Gene3D" id="3.40.50.2300">
    <property type="match status" value="2"/>
</dbReference>
<dbReference type="AlphaFoldDB" id="A0A379CC33"/>
<dbReference type="PANTHER" id="PTHR46847:SF1">
    <property type="entry name" value="D-ALLOSE-BINDING PERIPLASMIC PROTEIN-RELATED"/>
    <property type="match status" value="1"/>
</dbReference>
<comment type="subcellular location">
    <subcellularLocation>
        <location evidence="1">Cell envelope</location>
    </subcellularLocation>
</comment>
<keyword evidence="3 4" id="KW-0732">Signal</keyword>
<feature type="chain" id="PRO_5017028387" evidence="4">
    <location>
        <begin position="26"/>
        <end position="318"/>
    </location>
</feature>
<dbReference type="RefSeq" id="WP_115316299.1">
    <property type="nucleotide sequence ID" value="NZ_LWIF01000001.1"/>
</dbReference>
<dbReference type="GO" id="GO:0030246">
    <property type="term" value="F:carbohydrate binding"/>
    <property type="evidence" value="ECO:0007669"/>
    <property type="project" value="UniProtKB-ARBA"/>
</dbReference>
<reference evidence="6 7" key="1">
    <citation type="submission" date="2018-06" db="EMBL/GenBank/DDBJ databases">
        <authorList>
            <consortium name="Pathogen Informatics"/>
            <person name="Doyle S."/>
        </authorList>
    </citation>
    <scope>NUCLEOTIDE SEQUENCE [LARGE SCALE GENOMIC DNA]</scope>
    <source>
        <strain evidence="6 7">NCTC12872</strain>
    </source>
</reference>
<dbReference type="Pfam" id="PF13407">
    <property type="entry name" value="Peripla_BP_4"/>
    <property type="match status" value="1"/>
</dbReference>
<dbReference type="PANTHER" id="PTHR46847">
    <property type="entry name" value="D-ALLOSE-BINDING PERIPLASMIC PROTEIN-RELATED"/>
    <property type="match status" value="1"/>
</dbReference>
<evidence type="ECO:0000313" key="6">
    <source>
        <dbReference type="EMBL" id="SUB59851.1"/>
    </source>
</evidence>
<dbReference type="InterPro" id="IPR025997">
    <property type="entry name" value="SBP_2_dom"/>
</dbReference>
<dbReference type="Proteomes" id="UP000255417">
    <property type="component" value="Unassembled WGS sequence"/>
</dbReference>
<dbReference type="CDD" id="cd20008">
    <property type="entry name" value="PBP1_ABC_sugar_binding-like"/>
    <property type="match status" value="1"/>
</dbReference>
<accession>A0A379CC33</accession>
<evidence type="ECO:0000256" key="4">
    <source>
        <dbReference type="SAM" id="SignalP"/>
    </source>
</evidence>
<dbReference type="InterPro" id="IPR028082">
    <property type="entry name" value="Peripla_BP_I"/>
</dbReference>
<protein>
    <submittedName>
        <fullName evidence="6">D-allose-binding periplasmic protein</fullName>
    </submittedName>
</protein>
<comment type="similarity">
    <text evidence="2">Belongs to the bacterial solute-binding protein 2 family.</text>
</comment>
<dbReference type="GO" id="GO:0055085">
    <property type="term" value="P:transmembrane transport"/>
    <property type="evidence" value="ECO:0007669"/>
    <property type="project" value="UniProtKB-ARBA"/>
</dbReference>
<keyword evidence="7" id="KW-1185">Reference proteome</keyword>
<dbReference type="SUPFAM" id="SSF53822">
    <property type="entry name" value="Periplasmic binding protein-like I"/>
    <property type="match status" value="1"/>
</dbReference>
<name>A0A379CC33_9PAST</name>
<dbReference type="EMBL" id="UGTA01000001">
    <property type="protein sequence ID" value="SUB59851.1"/>
    <property type="molecule type" value="Genomic_DNA"/>
</dbReference>